<dbReference type="GO" id="GO:0005524">
    <property type="term" value="F:ATP binding"/>
    <property type="evidence" value="ECO:0007669"/>
    <property type="project" value="UniProtKB-UniRule"/>
</dbReference>
<dbReference type="PANTHER" id="PTHR11909">
    <property type="entry name" value="CASEIN KINASE-RELATED"/>
    <property type="match status" value="1"/>
</dbReference>
<dbReference type="SUPFAM" id="SSF56112">
    <property type="entry name" value="Protein kinase-like (PK-like)"/>
    <property type="match status" value="1"/>
</dbReference>
<gene>
    <name evidence="4" type="ORF">SmJEL517_g05292</name>
</gene>
<dbReference type="STRING" id="1806994.A0A507BZZ9"/>
<evidence type="ECO:0000259" key="3">
    <source>
        <dbReference type="PROSITE" id="PS50011"/>
    </source>
</evidence>
<dbReference type="Proteomes" id="UP000319731">
    <property type="component" value="Unassembled WGS sequence"/>
</dbReference>
<comment type="caution">
    <text evidence="4">The sequence shown here is derived from an EMBL/GenBank/DDBJ whole genome shotgun (WGS) entry which is preliminary data.</text>
</comment>
<dbReference type="AlphaFoldDB" id="A0A507BZZ9"/>
<dbReference type="InterPro" id="IPR000719">
    <property type="entry name" value="Prot_kinase_dom"/>
</dbReference>
<feature type="binding site" evidence="1">
    <location>
        <position position="45"/>
    </location>
    <ligand>
        <name>ATP</name>
        <dbReference type="ChEBI" id="CHEBI:30616"/>
    </ligand>
</feature>
<dbReference type="OrthoDB" id="5800476at2759"/>
<protein>
    <recommendedName>
        <fullName evidence="3">Protein kinase domain-containing protein</fullName>
    </recommendedName>
</protein>
<name>A0A507BZZ9_9FUNG</name>
<dbReference type="InterPro" id="IPR017441">
    <property type="entry name" value="Protein_kinase_ATP_BS"/>
</dbReference>
<feature type="region of interest" description="Disordered" evidence="2">
    <location>
        <begin position="311"/>
        <end position="349"/>
    </location>
</feature>
<keyword evidence="1" id="KW-0547">Nucleotide-binding</keyword>
<dbReference type="SMART" id="SM00220">
    <property type="entry name" value="S_TKc"/>
    <property type="match status" value="1"/>
</dbReference>
<dbReference type="PROSITE" id="PS50011">
    <property type="entry name" value="PROTEIN_KINASE_DOM"/>
    <property type="match status" value="1"/>
</dbReference>
<dbReference type="CDD" id="cd14016">
    <property type="entry name" value="STKc_CK1"/>
    <property type="match status" value="1"/>
</dbReference>
<dbReference type="EMBL" id="QEAO01000046">
    <property type="protein sequence ID" value="TPX31374.1"/>
    <property type="molecule type" value="Genomic_DNA"/>
</dbReference>
<dbReference type="PROSITE" id="PS00107">
    <property type="entry name" value="PROTEIN_KINASE_ATP"/>
    <property type="match status" value="1"/>
</dbReference>
<accession>A0A507BZZ9</accession>
<evidence type="ECO:0000313" key="5">
    <source>
        <dbReference type="Proteomes" id="UP000319731"/>
    </source>
</evidence>
<feature type="domain" description="Protein kinase" evidence="3">
    <location>
        <begin position="16"/>
        <end position="283"/>
    </location>
</feature>
<dbReference type="GO" id="GO:0004672">
    <property type="term" value="F:protein kinase activity"/>
    <property type="evidence" value="ECO:0007669"/>
    <property type="project" value="InterPro"/>
</dbReference>
<dbReference type="RefSeq" id="XP_031022821.1">
    <property type="nucleotide sequence ID" value="XM_031171218.1"/>
</dbReference>
<feature type="compositionally biased region" description="Low complexity" evidence="2">
    <location>
        <begin position="326"/>
        <end position="345"/>
    </location>
</feature>
<organism evidence="4 5">
    <name type="scientific">Synchytrium microbalum</name>
    <dbReference type="NCBI Taxonomy" id="1806994"/>
    <lineage>
        <taxon>Eukaryota</taxon>
        <taxon>Fungi</taxon>
        <taxon>Fungi incertae sedis</taxon>
        <taxon>Chytridiomycota</taxon>
        <taxon>Chytridiomycota incertae sedis</taxon>
        <taxon>Chytridiomycetes</taxon>
        <taxon>Synchytriales</taxon>
        <taxon>Synchytriaceae</taxon>
        <taxon>Synchytrium</taxon>
    </lineage>
</organism>
<evidence type="ECO:0000256" key="2">
    <source>
        <dbReference type="SAM" id="MobiDB-lite"/>
    </source>
</evidence>
<reference evidence="4 5" key="1">
    <citation type="journal article" date="2019" name="Sci. Rep.">
        <title>Comparative genomics of chytrid fungi reveal insights into the obligate biotrophic and pathogenic lifestyle of Synchytrium endobioticum.</title>
        <authorList>
            <person name="van de Vossenberg B.T.L.H."/>
            <person name="Warris S."/>
            <person name="Nguyen H.D.T."/>
            <person name="van Gent-Pelzer M.P.E."/>
            <person name="Joly D.L."/>
            <person name="van de Geest H.C."/>
            <person name="Bonants P.J.M."/>
            <person name="Smith D.S."/>
            <person name="Levesque C.A."/>
            <person name="van der Lee T.A.J."/>
        </authorList>
    </citation>
    <scope>NUCLEOTIDE SEQUENCE [LARGE SCALE GENOMIC DNA]</scope>
    <source>
        <strain evidence="4 5">JEL517</strain>
    </source>
</reference>
<dbReference type="InterPro" id="IPR011009">
    <property type="entry name" value="Kinase-like_dom_sf"/>
</dbReference>
<evidence type="ECO:0000256" key="1">
    <source>
        <dbReference type="PROSITE-ProRule" id="PRU10141"/>
    </source>
</evidence>
<keyword evidence="5" id="KW-1185">Reference proteome</keyword>
<keyword evidence="1" id="KW-0067">ATP-binding</keyword>
<proteinExistence type="predicted"/>
<sequence>MDMPSVESTRVLGGQFELGNKLGSGGYGTVYSGVNRLTGESLAIKMQKRVRGRCELKHEYKVYQVLSSEVGIPRAYAYDEDGDDVYLAMDLLGPSLEDLMKACGGCFSIKTVAMIGIQLIARLESVHRNKYLYRDSKAANFVIGRDRSNPTIYILDFGIAKSYLNSRTKKHVRYQPCVDVIGTPWFMSARAHNGCEQSRRDDMESLGYTLIYMLRRSLPWSVLGDPEDDDEAVDKQIAKMKSTITIDELCAGCPAEFKDFFSHTGSLEFEQAPDYEYLKSVLLQVLVNLGDSNDNIYDWIAPTAVVGAVPSASPESVVKDTDSGESDYSAASSTASSADDSSSSSTVPSIENAICVPATEETLDKGQRQVVGSVQLGTSVKGSDDKLLSGGLKDRILRRYFNRHLKTQPPSSLLAQIYPEVGTVGPTASNACSVGIKRKRDDKEKHGKWKWWKAMVGWLPFGNMKNKRQSSF</sequence>
<dbReference type="InterPro" id="IPR050235">
    <property type="entry name" value="CK1_Ser-Thr_kinase"/>
</dbReference>
<dbReference type="Gene3D" id="1.10.510.10">
    <property type="entry name" value="Transferase(Phosphotransferase) domain 1"/>
    <property type="match status" value="1"/>
</dbReference>
<dbReference type="GeneID" id="42006515"/>
<dbReference type="Pfam" id="PF00069">
    <property type="entry name" value="Pkinase"/>
    <property type="match status" value="1"/>
</dbReference>
<evidence type="ECO:0000313" key="4">
    <source>
        <dbReference type="EMBL" id="TPX31374.1"/>
    </source>
</evidence>